<name>A7IXW1_PBCVN</name>
<dbReference type="OrthoDB" id="36586at10239"/>
<proteinExistence type="predicted"/>
<dbReference type="RefSeq" id="YP_001497982.1">
    <property type="nucleotide sequence ID" value="NC_009898.1"/>
</dbReference>
<keyword evidence="2" id="KW-1185">Reference proteome</keyword>
<dbReference type="GeneID" id="5659582"/>
<evidence type="ECO:0000313" key="2">
    <source>
        <dbReference type="Proteomes" id="UP000202419"/>
    </source>
</evidence>
<gene>
    <name evidence="1" type="primary">b786R</name>
    <name evidence="1" type="ORF">NY2A_b786R</name>
</gene>
<organismHost>
    <name type="scientific">Chlorella</name>
    <dbReference type="NCBI Taxonomy" id="3071"/>
</organismHost>
<protein>
    <submittedName>
        <fullName evidence="1">Uncharacterized protein b786R</fullName>
    </submittedName>
</protein>
<evidence type="ECO:0000313" key="1">
    <source>
        <dbReference type="EMBL" id="ABT15185.1"/>
    </source>
</evidence>
<dbReference type="Proteomes" id="UP000202419">
    <property type="component" value="Segment"/>
</dbReference>
<organism evidence="1 2">
    <name type="scientific">Paramecium bursaria Chlorella virus NY2A</name>
    <name type="common">PBCV-NY2A</name>
    <dbReference type="NCBI Taxonomy" id="46021"/>
    <lineage>
        <taxon>Viruses</taxon>
        <taxon>Varidnaviria</taxon>
        <taxon>Bamfordvirae</taxon>
        <taxon>Nucleocytoviricota</taxon>
        <taxon>Megaviricetes</taxon>
        <taxon>Algavirales</taxon>
        <taxon>Phycodnaviridae</taxon>
        <taxon>Chlorovirus</taxon>
        <taxon>Chlorovirus americanus</taxon>
    </lineage>
</organism>
<dbReference type="KEGG" id="vg:5659582"/>
<accession>A7IXW1</accession>
<sequence>MEKVHDETRNVSSVNIRVGHDHHMTVTKRGRVFVHFTGLKAENLFERCDFFVLRDACHGCIADVQ</sequence>
<reference evidence="1 2" key="1">
    <citation type="journal article" date="2007" name="Virology">
        <title>Sequence and annotation of the 369-kb NY-2A and the 345-kb AR158 viruses that infect Chlorella NC64A.</title>
        <authorList>
            <person name="Fitzgerald L.A."/>
            <person name="Graves M.V."/>
            <person name="Li X."/>
            <person name="Feldblyum T."/>
            <person name="Nierman W.C."/>
            <person name="Van Etten J.L."/>
        </authorList>
    </citation>
    <scope>NUCLEOTIDE SEQUENCE [LARGE SCALE GENOMIC DNA]</scope>
    <source>
        <strain evidence="1 2">NY-2A</strain>
    </source>
</reference>
<dbReference type="EMBL" id="DQ491002">
    <property type="protein sequence ID" value="ABT15185.1"/>
    <property type="molecule type" value="Genomic_DNA"/>
</dbReference>